<keyword evidence="1" id="KW-1133">Transmembrane helix</keyword>
<evidence type="ECO:0000313" key="3">
    <source>
        <dbReference type="Proteomes" id="UP000018888"/>
    </source>
</evidence>
<organism evidence="2 3">
    <name type="scientific">Rhizophagus irregularis (strain DAOM 181602 / DAOM 197198 / MUCL 43194)</name>
    <name type="common">Arbuscular mycorrhizal fungus</name>
    <name type="synonym">Glomus intraradices</name>
    <dbReference type="NCBI Taxonomy" id="747089"/>
    <lineage>
        <taxon>Eukaryota</taxon>
        <taxon>Fungi</taxon>
        <taxon>Fungi incertae sedis</taxon>
        <taxon>Mucoromycota</taxon>
        <taxon>Glomeromycotina</taxon>
        <taxon>Glomeromycetes</taxon>
        <taxon>Glomerales</taxon>
        <taxon>Glomeraceae</taxon>
        <taxon>Rhizophagus</taxon>
    </lineage>
</organism>
<feature type="transmembrane region" description="Helical" evidence="1">
    <location>
        <begin position="220"/>
        <end position="242"/>
    </location>
</feature>
<feature type="transmembrane region" description="Helical" evidence="1">
    <location>
        <begin position="263"/>
        <end position="283"/>
    </location>
</feature>
<evidence type="ECO:0008006" key="4">
    <source>
        <dbReference type="Google" id="ProtNLM"/>
    </source>
</evidence>
<keyword evidence="3" id="KW-1185">Reference proteome</keyword>
<sequence length="372" mass="44183">MEVQYPLMAYNLFTPQNNKYPYYDDLKYNLDMYLRSTNDDLALKFFQGYRFLIYYLSLAYFDPNIYDQDAVMLAYLLEYYSRSYMECSWMINVTKILPELSDEELFNIYIVPNFTTYAEKIEGKIEGKFGTILCWLRKILLLPGYKNLDYKGHKSFLYIESEDIIFDNPFIEAVMTLRWRKAKIYWMIPLIFYIIYIFLFSFLSQLYLSDNDDNKNKHNSTFMIVVGIFYYVGIYLLIVEFMQMRNYKLNTSFNEINEINNQGIVILLTVTTLILWIEMLLWLRLFTEVAVYIYIFGNILKKIIPFFVFMIILTIGFGHSMFVLFGHPSLLDLNPSASTYTLDNGTTNLKLTGEIPVNPFDTIWDAILSAYY</sequence>
<gene>
    <name evidence="2" type="ORF">GLOIN_2v1784007</name>
</gene>
<reference evidence="2 3" key="1">
    <citation type="journal article" date="2013" name="Proc. Natl. Acad. Sci. U.S.A.">
        <title>Genome of an arbuscular mycorrhizal fungus provides insight into the oldest plant symbiosis.</title>
        <authorList>
            <person name="Tisserant E."/>
            <person name="Malbreil M."/>
            <person name="Kuo A."/>
            <person name="Kohler A."/>
            <person name="Symeonidi A."/>
            <person name="Balestrini R."/>
            <person name="Charron P."/>
            <person name="Duensing N."/>
            <person name="Frei Dit Frey N."/>
            <person name="Gianinazzi-Pearson V."/>
            <person name="Gilbert L.B."/>
            <person name="Handa Y."/>
            <person name="Herr J.R."/>
            <person name="Hijri M."/>
            <person name="Koul R."/>
            <person name="Kawaguchi M."/>
            <person name="Krajinski F."/>
            <person name="Lammers P.J."/>
            <person name="Masclaux F.G."/>
            <person name="Murat C."/>
            <person name="Morin E."/>
            <person name="Ndikumana S."/>
            <person name="Pagni M."/>
            <person name="Petitpierre D."/>
            <person name="Requena N."/>
            <person name="Rosikiewicz P."/>
            <person name="Riley R."/>
            <person name="Saito K."/>
            <person name="San Clemente H."/>
            <person name="Shapiro H."/>
            <person name="van Tuinen D."/>
            <person name="Becard G."/>
            <person name="Bonfante P."/>
            <person name="Paszkowski U."/>
            <person name="Shachar-Hill Y.Y."/>
            <person name="Tuskan G.A."/>
            <person name="Young P.W."/>
            <person name="Sanders I.R."/>
            <person name="Henrissat B."/>
            <person name="Rensing S.A."/>
            <person name="Grigoriev I.V."/>
            <person name="Corradi N."/>
            <person name="Roux C."/>
            <person name="Martin F."/>
        </authorList>
    </citation>
    <scope>NUCLEOTIDE SEQUENCE [LARGE SCALE GENOMIC DNA]</scope>
    <source>
        <strain evidence="2 3">DAOM 197198</strain>
    </source>
</reference>
<feature type="transmembrane region" description="Helical" evidence="1">
    <location>
        <begin position="303"/>
        <end position="325"/>
    </location>
</feature>
<dbReference type="AlphaFoldDB" id="A0A2P4PDM6"/>
<accession>A0A2P4PDM6</accession>
<name>A0A2P4PDM6_RHIID</name>
<protein>
    <recommendedName>
        <fullName evidence="4">Ion transport domain-containing protein</fullName>
    </recommendedName>
</protein>
<feature type="transmembrane region" description="Helical" evidence="1">
    <location>
        <begin position="184"/>
        <end position="208"/>
    </location>
</feature>
<dbReference type="Proteomes" id="UP000018888">
    <property type="component" value="Unassembled WGS sequence"/>
</dbReference>
<keyword evidence="1" id="KW-0472">Membrane</keyword>
<comment type="caution">
    <text evidence="2">The sequence shown here is derived from an EMBL/GenBank/DDBJ whole genome shotgun (WGS) entry which is preliminary data.</text>
</comment>
<evidence type="ECO:0000256" key="1">
    <source>
        <dbReference type="SAM" id="Phobius"/>
    </source>
</evidence>
<dbReference type="EMBL" id="AUPC02000265">
    <property type="protein sequence ID" value="POG63494.1"/>
    <property type="molecule type" value="Genomic_DNA"/>
</dbReference>
<proteinExistence type="predicted"/>
<keyword evidence="1" id="KW-0812">Transmembrane</keyword>
<evidence type="ECO:0000313" key="2">
    <source>
        <dbReference type="EMBL" id="POG63494.1"/>
    </source>
</evidence>
<dbReference type="VEuPathDB" id="FungiDB:RhiirFUN_021497"/>
<reference evidence="2 3" key="2">
    <citation type="journal article" date="2018" name="New Phytol.">
        <title>High intraspecific genome diversity in the model arbuscular mycorrhizal symbiont Rhizophagus irregularis.</title>
        <authorList>
            <person name="Chen E.C.H."/>
            <person name="Morin E."/>
            <person name="Beaudet D."/>
            <person name="Noel J."/>
            <person name="Yildirir G."/>
            <person name="Ndikumana S."/>
            <person name="Charron P."/>
            <person name="St-Onge C."/>
            <person name="Giorgi J."/>
            <person name="Kruger M."/>
            <person name="Marton T."/>
            <person name="Ropars J."/>
            <person name="Grigoriev I.V."/>
            <person name="Hainaut M."/>
            <person name="Henrissat B."/>
            <person name="Roux C."/>
            <person name="Martin F."/>
            <person name="Corradi N."/>
        </authorList>
    </citation>
    <scope>NUCLEOTIDE SEQUENCE [LARGE SCALE GENOMIC DNA]</scope>
    <source>
        <strain evidence="2 3">DAOM 197198</strain>
    </source>
</reference>